<feature type="region of interest" description="Disordered" evidence="2">
    <location>
        <begin position="166"/>
        <end position="307"/>
    </location>
</feature>
<feature type="compositionally biased region" description="Polar residues" evidence="2">
    <location>
        <begin position="499"/>
        <end position="512"/>
    </location>
</feature>
<feature type="compositionally biased region" description="Low complexity" evidence="2">
    <location>
        <begin position="217"/>
        <end position="242"/>
    </location>
</feature>
<name>A0A225VY44_9STRA</name>
<dbReference type="AlphaFoldDB" id="A0A225VY44"/>
<feature type="compositionally biased region" description="Acidic residues" evidence="2">
    <location>
        <begin position="483"/>
        <end position="498"/>
    </location>
</feature>
<organism evidence="3 4">
    <name type="scientific">Phytophthora megakarya</name>
    <dbReference type="NCBI Taxonomy" id="4795"/>
    <lineage>
        <taxon>Eukaryota</taxon>
        <taxon>Sar</taxon>
        <taxon>Stramenopiles</taxon>
        <taxon>Oomycota</taxon>
        <taxon>Peronosporomycetes</taxon>
        <taxon>Peronosporales</taxon>
        <taxon>Peronosporaceae</taxon>
        <taxon>Phytophthora</taxon>
    </lineage>
</organism>
<gene>
    <name evidence="3" type="ORF">PHMEG_00017573</name>
</gene>
<protein>
    <submittedName>
        <fullName evidence="3">Uncharacterized protein</fullName>
    </submittedName>
</protein>
<evidence type="ECO:0000313" key="4">
    <source>
        <dbReference type="Proteomes" id="UP000198211"/>
    </source>
</evidence>
<feature type="coiled-coil region" evidence="1">
    <location>
        <begin position="55"/>
        <end position="89"/>
    </location>
</feature>
<sequence length="545" mass="60283">SAEASRAVMENKPFTEQCARANAETWAQQCSADRDAAHKEIKLVKSREASLDVQISQMNAVIKSHQEMYDRLENRFQLALRSNEILTKEVNHGRSEYLVWIQEVPRESPQASVSHQSEGDHLTSKLRERNRELVRRVKRLEKANSALSSRLRLEDMDPEALVLMVEVSSESESESSSYQDSSTSESVEAHEDEQSELSKLRPESQCLEDSLDDILDAPAPASSSVARSHAGEASTKAKSKAKPASEAKADSKSSPKSKKKVSPKPAGNKKSSAKTKKVAASKKKSKSSPKTSRSSKKTKSQDAIDESSLDTNLPDWISKYPELVKLVQRASDLLTPYVAPEFTTVSTQKYWVKLDQAFLPSPVPSDDEVKCTTVGVEKFCRFMDPDHPWRKAMDLWPEHACSADWWAEAALVDKSKPYRVDRLTCPERHPYNTVYVSCNAHVPPFFPVNSTVEALGPQIVPDSSLEPKDIDSSWDGAFRGADEGEEMEEGEVEEDDADSTATLDLNQDSTGDTPVDHQDAAAEDTLILLFADSSPPSKSGVVAEI</sequence>
<evidence type="ECO:0000313" key="3">
    <source>
        <dbReference type="EMBL" id="OWZ09687.1"/>
    </source>
</evidence>
<evidence type="ECO:0000256" key="2">
    <source>
        <dbReference type="SAM" id="MobiDB-lite"/>
    </source>
</evidence>
<reference evidence="4" key="1">
    <citation type="submission" date="2017-03" db="EMBL/GenBank/DDBJ databases">
        <title>Phytopthora megakarya and P. palmivora, two closely related causual agents of cacao black pod achieved similar genome size and gene model numbers by different mechanisms.</title>
        <authorList>
            <person name="Ali S."/>
            <person name="Shao J."/>
            <person name="Larry D.J."/>
            <person name="Kronmiller B."/>
            <person name="Shen D."/>
            <person name="Strem M.D."/>
            <person name="Melnick R.L."/>
            <person name="Guiltinan M.J."/>
            <person name="Tyler B.M."/>
            <person name="Meinhardt L.W."/>
            <person name="Bailey B.A."/>
        </authorList>
    </citation>
    <scope>NUCLEOTIDE SEQUENCE [LARGE SCALE GENOMIC DNA]</scope>
    <source>
        <strain evidence="4">zdho120</strain>
    </source>
</reference>
<keyword evidence="4" id="KW-1185">Reference proteome</keyword>
<feature type="compositionally biased region" description="Basic and acidic residues" evidence="2">
    <location>
        <begin position="243"/>
        <end position="253"/>
    </location>
</feature>
<feature type="compositionally biased region" description="Basic residues" evidence="2">
    <location>
        <begin position="271"/>
        <end position="298"/>
    </location>
</feature>
<proteinExistence type="predicted"/>
<dbReference type="Proteomes" id="UP000198211">
    <property type="component" value="Unassembled WGS sequence"/>
</dbReference>
<keyword evidence="1" id="KW-0175">Coiled coil</keyword>
<feature type="compositionally biased region" description="Basic and acidic residues" evidence="2">
    <location>
        <begin position="117"/>
        <end position="127"/>
    </location>
</feature>
<accession>A0A225VY44</accession>
<comment type="caution">
    <text evidence="3">The sequence shown here is derived from an EMBL/GenBank/DDBJ whole genome shotgun (WGS) entry which is preliminary data.</text>
</comment>
<feature type="region of interest" description="Disordered" evidence="2">
    <location>
        <begin position="108"/>
        <end position="127"/>
    </location>
</feature>
<dbReference type="EMBL" id="NBNE01002694">
    <property type="protein sequence ID" value="OWZ09687.1"/>
    <property type="molecule type" value="Genomic_DNA"/>
</dbReference>
<evidence type="ECO:0000256" key="1">
    <source>
        <dbReference type="SAM" id="Coils"/>
    </source>
</evidence>
<feature type="non-terminal residue" evidence="3">
    <location>
        <position position="1"/>
    </location>
</feature>
<feature type="compositionally biased region" description="Low complexity" evidence="2">
    <location>
        <begin position="166"/>
        <end position="186"/>
    </location>
</feature>
<feature type="region of interest" description="Disordered" evidence="2">
    <location>
        <begin position="461"/>
        <end position="520"/>
    </location>
</feature>